<dbReference type="Proteomes" id="UP001548713">
    <property type="component" value="Unassembled WGS sequence"/>
</dbReference>
<accession>A0ABV2CX25</accession>
<dbReference type="RefSeq" id="WP_353982560.1">
    <property type="nucleotide sequence ID" value="NZ_JBEWLY010000004.1"/>
</dbReference>
<evidence type="ECO:0000256" key="1">
    <source>
        <dbReference type="SAM" id="SignalP"/>
    </source>
</evidence>
<feature type="signal peptide" evidence="1">
    <location>
        <begin position="1"/>
        <end position="23"/>
    </location>
</feature>
<name>A0ABV2CX25_9SPHN</name>
<dbReference type="EMBL" id="JBEWLY010000004">
    <property type="protein sequence ID" value="MET1754160.1"/>
    <property type="molecule type" value="Genomic_DNA"/>
</dbReference>
<sequence>MRSLYCFTSLAALVALAACRAPANDSEAPAPETAQTAADKKSGAAILSEREVPGFDIEVPQVSDINAAAAERINATLSSEDNGKWIEPLKTIAGKAN</sequence>
<comment type="caution">
    <text evidence="2">The sequence shown here is derived from an EMBL/GenBank/DDBJ whole genome shotgun (WGS) entry which is preliminary data.</text>
</comment>
<evidence type="ECO:0000313" key="2">
    <source>
        <dbReference type="EMBL" id="MET1754160.1"/>
    </source>
</evidence>
<feature type="chain" id="PRO_5046907874" evidence="1">
    <location>
        <begin position="24"/>
        <end position="97"/>
    </location>
</feature>
<gene>
    <name evidence="2" type="ORF">ABVV53_01570</name>
</gene>
<keyword evidence="1" id="KW-0732">Signal</keyword>
<keyword evidence="3" id="KW-1185">Reference proteome</keyword>
<evidence type="ECO:0000313" key="3">
    <source>
        <dbReference type="Proteomes" id="UP001548713"/>
    </source>
</evidence>
<proteinExistence type="predicted"/>
<organism evidence="2 3">
    <name type="scientific">Novosphingobium kalidii</name>
    <dbReference type="NCBI Taxonomy" id="3230299"/>
    <lineage>
        <taxon>Bacteria</taxon>
        <taxon>Pseudomonadati</taxon>
        <taxon>Pseudomonadota</taxon>
        <taxon>Alphaproteobacteria</taxon>
        <taxon>Sphingomonadales</taxon>
        <taxon>Sphingomonadaceae</taxon>
        <taxon>Novosphingobium</taxon>
    </lineage>
</organism>
<protein>
    <submittedName>
        <fullName evidence="2">Uncharacterized protein</fullName>
    </submittedName>
</protein>
<reference evidence="2 3" key="1">
    <citation type="submission" date="2024-07" db="EMBL/GenBank/DDBJ databases">
        <title>Novosphingobium kalidii RD2P27.</title>
        <authorList>
            <person name="Sun J.-Q."/>
        </authorList>
    </citation>
    <scope>NUCLEOTIDE SEQUENCE [LARGE SCALE GENOMIC DNA]</scope>
    <source>
        <strain evidence="2 3">RD2P27</strain>
    </source>
</reference>
<dbReference type="PROSITE" id="PS51257">
    <property type="entry name" value="PROKAR_LIPOPROTEIN"/>
    <property type="match status" value="1"/>
</dbReference>